<dbReference type="InterPro" id="IPR051216">
    <property type="entry name" value="Teneurin"/>
</dbReference>
<dbReference type="EMBL" id="BQXS01010918">
    <property type="protein sequence ID" value="GKT35081.1"/>
    <property type="molecule type" value="Genomic_DNA"/>
</dbReference>
<dbReference type="InterPro" id="IPR000742">
    <property type="entry name" value="EGF"/>
</dbReference>
<feature type="disulfide bond" evidence="4">
    <location>
        <begin position="947"/>
        <end position="956"/>
    </location>
</feature>
<evidence type="ECO:0000256" key="2">
    <source>
        <dbReference type="ARBA" id="ARBA00022737"/>
    </source>
</evidence>
<dbReference type="Proteomes" id="UP001057375">
    <property type="component" value="Unassembled WGS sequence"/>
</dbReference>
<evidence type="ECO:0000256" key="3">
    <source>
        <dbReference type="ARBA" id="ARBA00023157"/>
    </source>
</evidence>
<dbReference type="Gene3D" id="2.90.20.10">
    <property type="entry name" value="Plasmodium vivax P25 domain"/>
    <property type="match status" value="1"/>
</dbReference>
<dbReference type="SMART" id="SM00181">
    <property type="entry name" value="EGF"/>
    <property type="match status" value="17"/>
</dbReference>
<evidence type="ECO:0000313" key="6">
    <source>
        <dbReference type="EMBL" id="GKT35081.1"/>
    </source>
</evidence>
<dbReference type="PANTHER" id="PTHR11219:SF69">
    <property type="entry name" value="TENEURIN-A"/>
    <property type="match status" value="1"/>
</dbReference>
<dbReference type="Gene3D" id="2.10.25.10">
    <property type="entry name" value="Laminin"/>
    <property type="match status" value="5"/>
</dbReference>
<feature type="disulfide bond" evidence="4">
    <location>
        <begin position="763"/>
        <end position="773"/>
    </location>
</feature>
<feature type="disulfide bond" evidence="4">
    <location>
        <begin position="840"/>
        <end position="850"/>
    </location>
</feature>
<evidence type="ECO:0000313" key="7">
    <source>
        <dbReference type="Proteomes" id="UP001057375"/>
    </source>
</evidence>
<keyword evidence="3 4" id="KW-1015">Disulfide bond</keyword>
<feature type="domain" description="EGF-like" evidence="5">
    <location>
        <begin position="919"/>
        <end position="957"/>
    </location>
</feature>
<dbReference type="PANTHER" id="PTHR11219">
    <property type="entry name" value="TENEURIN AND N-ACETYLGLUCOSAMINE-1-PHOSPHODIESTER ALPHA-N-ACETYLGLUCOSAMINIDASE"/>
    <property type="match status" value="1"/>
</dbReference>
<feature type="domain" description="EGF-like" evidence="5">
    <location>
        <begin position="141"/>
        <end position="180"/>
    </location>
</feature>
<evidence type="ECO:0000259" key="5">
    <source>
        <dbReference type="PROSITE" id="PS50026"/>
    </source>
</evidence>
<feature type="disulfide bond" evidence="4">
    <location>
        <begin position="784"/>
        <end position="793"/>
    </location>
</feature>
<comment type="caution">
    <text evidence="4">Lacks conserved residue(s) required for the propagation of feature annotation.</text>
</comment>
<gene>
    <name evidence="6" type="ORF">ADUPG1_008313</name>
</gene>
<dbReference type="PROSITE" id="PS50026">
    <property type="entry name" value="EGF_3"/>
    <property type="match status" value="6"/>
</dbReference>
<reference evidence="6" key="1">
    <citation type="submission" date="2022-03" db="EMBL/GenBank/DDBJ databases">
        <title>Draft genome sequence of Aduncisulcus paluster, a free-living microaerophilic Fornicata.</title>
        <authorList>
            <person name="Yuyama I."/>
            <person name="Kume K."/>
            <person name="Tamura T."/>
            <person name="Inagaki Y."/>
            <person name="Hashimoto T."/>
        </authorList>
    </citation>
    <scope>NUCLEOTIDE SEQUENCE</scope>
    <source>
        <strain evidence="6">NY0171</strain>
    </source>
</reference>
<keyword evidence="2" id="KW-0677">Repeat</keyword>
<comment type="caution">
    <text evidence="6">The sequence shown here is derived from an EMBL/GenBank/DDBJ whole genome shotgun (WGS) entry which is preliminary data.</text>
</comment>
<feature type="disulfide bond" evidence="4">
    <location>
        <begin position="580"/>
        <end position="589"/>
    </location>
</feature>
<name>A0ABQ5KRH2_9EUKA</name>
<organism evidence="6 7">
    <name type="scientific">Aduncisulcus paluster</name>
    <dbReference type="NCBI Taxonomy" id="2918883"/>
    <lineage>
        <taxon>Eukaryota</taxon>
        <taxon>Metamonada</taxon>
        <taxon>Carpediemonas-like organisms</taxon>
        <taxon>Aduncisulcus</taxon>
    </lineage>
</organism>
<feature type="disulfide bond" evidence="4">
    <location>
        <begin position="647"/>
        <end position="656"/>
    </location>
</feature>
<feature type="domain" description="EGF-like" evidence="5">
    <location>
        <begin position="554"/>
        <end position="590"/>
    </location>
</feature>
<dbReference type="PROSITE" id="PS00022">
    <property type="entry name" value="EGF_1"/>
    <property type="match status" value="6"/>
</dbReference>
<keyword evidence="1 4" id="KW-0245">EGF-like domain</keyword>
<evidence type="ECO:0000256" key="1">
    <source>
        <dbReference type="ARBA" id="ARBA00022536"/>
    </source>
</evidence>
<accession>A0ABQ5KRH2</accession>
<feature type="disulfide bond" evidence="4">
    <location>
        <begin position="170"/>
        <end position="179"/>
    </location>
</feature>
<evidence type="ECO:0000256" key="4">
    <source>
        <dbReference type="PROSITE-ProRule" id="PRU00076"/>
    </source>
</evidence>
<feature type="domain" description="EGF-like" evidence="5">
    <location>
        <begin position="836"/>
        <end position="873"/>
    </location>
</feature>
<feature type="domain" description="EGF-like" evidence="5">
    <location>
        <begin position="759"/>
        <end position="794"/>
    </location>
</feature>
<dbReference type="PROSITE" id="PS01186">
    <property type="entry name" value="EGF_2"/>
    <property type="match status" value="2"/>
</dbReference>
<protein>
    <recommendedName>
        <fullName evidence="5">EGF-like domain-containing protein</fullName>
    </recommendedName>
</protein>
<sequence length="977" mass="101654">MTAKLCTCFSVAMCPSPCIIEDSGEDVHGEVCVCSIGNRDTGKSVCDDAKGLTCFSDDICTYGGGEGDCDYVDETSNIVAGTCVVNSNNVEICQCDEGTETNALGGCTNLCPDGCGDHGYCTSTGCVCDDLFDFDENDLCNILYCEGGCDHGICVLDQLDSEAEITHCECDEGYTGTSCDEADCVPTCNLTAGYCDIDANECVCTSSHFQGDDCYTPRCDGCGPHSLGCIDIPEDEYGNTRACICDDGWSIDTSTTNGTLGGTVFPCLIPTCDGLCKHGDCIYSEDATDSEGTVVDYKCECYDNWLKIDDSDVTCSLPNGCDPTCEHGSCAFYEEIFVCVCDEDWIGDACDYAVGCDPPCVNGTCVYTESDGSFACDCSTDADWAEDSVTGACIVPDGCGDCGYGTCVYDNVASSFDCFCDEDITKDDDGLCTKADCYCGLGGASCSYDGTDFTCSCSSGWDSTYDSTYGYDICDTPTGCSPGCDHGDCFWSSSAEEFLCDCDDGWSLDALGACTLAECEENCAHGSCFYNSADGTTSCACSDGWTTDSQGICTMVDCSLVCEHGNCGFNIVTGETQCICDDGYSGTLCEDVVCSPACANGASCVEGVCVCVGDYTGTSCQIPTCGVDGCGLYGYCVEDDDGQSCVCDENHTGTGCDTISCADYDEDHAFCYNGVLVCKSGWSGDTCETNDESDCIPPCQNGGVCNAAACDCSATEYTGPTCNTLACNGSNGCGTYGTCNAGACVCYDGYIANGDGYCEDLSCSLECENGGECQVVDGETVCVCGNYFKGDTCDIPICNSGLGCGNGFCVDDGDIGENNSCTCFHGYELDATGRCTKALCTPVCGANGTCVIVDGSPECSCNDPDHWTGSTCEIPMCPDSSDGFCGVFGTCKGDPDTADNVPYCDCFDGFTTDDYGDCTVPSCSPLCENDGICVTTSGDGTDTKCVCGDYYSGADCTEELCSNMPKGNGACIDGSPV</sequence>
<keyword evidence="7" id="KW-1185">Reference proteome</keyword>
<feature type="non-terminal residue" evidence="6">
    <location>
        <position position="977"/>
    </location>
</feature>
<feature type="domain" description="EGF-like" evidence="5">
    <location>
        <begin position="621"/>
        <end position="657"/>
    </location>
</feature>
<feature type="disulfide bond" evidence="4">
    <location>
        <begin position="923"/>
        <end position="933"/>
    </location>
</feature>
<proteinExistence type="predicted"/>